<keyword evidence="1" id="KW-1133">Transmembrane helix</keyword>
<protein>
    <submittedName>
        <fullName evidence="2">Uncharacterized protein</fullName>
    </submittedName>
</protein>
<comment type="caution">
    <text evidence="2">The sequence shown here is derived from an EMBL/GenBank/DDBJ whole genome shotgun (WGS) entry which is preliminary data.</text>
</comment>
<keyword evidence="1" id="KW-0812">Transmembrane</keyword>
<gene>
    <name evidence="2" type="ORF">C487_17410</name>
</gene>
<evidence type="ECO:0000313" key="2">
    <source>
        <dbReference type="EMBL" id="ELY73202.1"/>
    </source>
</evidence>
<keyword evidence="1" id="KW-0472">Membrane</keyword>
<dbReference type="PATRIC" id="fig|1227495.3.peg.3481"/>
<sequence>MIDRRDIVIIAGGTLFVSVMALYGMIDFELAGYSTTDVGFITASVSWIIGYVYCEGDTWDEAGYLSKIVMGLSWILLLGMEFTTQVPNLIDALPLGAWIPVLIHMFSYYRTGVYEG</sequence>
<evidence type="ECO:0000313" key="3">
    <source>
        <dbReference type="Proteomes" id="UP000011618"/>
    </source>
</evidence>
<accession>L9YI65</accession>
<reference evidence="2 3" key="1">
    <citation type="journal article" date="2014" name="PLoS Genet.">
        <title>Phylogenetically driven sequencing of extremely halophilic archaea reveals strategies for static and dynamic osmo-response.</title>
        <authorList>
            <person name="Becker E.A."/>
            <person name="Seitzer P.M."/>
            <person name="Tritt A."/>
            <person name="Larsen D."/>
            <person name="Krusor M."/>
            <person name="Yao A.I."/>
            <person name="Wu D."/>
            <person name="Madern D."/>
            <person name="Eisen J.A."/>
            <person name="Darling A.E."/>
            <person name="Facciotti M.T."/>
        </authorList>
    </citation>
    <scope>NUCLEOTIDE SEQUENCE [LARGE SCALE GENOMIC DNA]</scope>
    <source>
        <strain evidence="2 3">DSM 3751</strain>
    </source>
</reference>
<feature type="transmembrane region" description="Helical" evidence="1">
    <location>
        <begin position="92"/>
        <end position="109"/>
    </location>
</feature>
<dbReference type="Proteomes" id="UP000011618">
    <property type="component" value="Unassembled WGS sequence"/>
</dbReference>
<feature type="transmembrane region" description="Helical" evidence="1">
    <location>
        <begin position="38"/>
        <end position="54"/>
    </location>
</feature>
<name>L9YI65_9EURY</name>
<evidence type="ECO:0000256" key="1">
    <source>
        <dbReference type="SAM" id="Phobius"/>
    </source>
</evidence>
<dbReference type="AlphaFoldDB" id="L9YI65"/>
<organism evidence="2 3">
    <name type="scientific">Natrinema pallidum DSM 3751</name>
    <dbReference type="NCBI Taxonomy" id="1227495"/>
    <lineage>
        <taxon>Archaea</taxon>
        <taxon>Methanobacteriati</taxon>
        <taxon>Methanobacteriota</taxon>
        <taxon>Stenosarchaea group</taxon>
        <taxon>Halobacteria</taxon>
        <taxon>Halobacteriales</taxon>
        <taxon>Natrialbaceae</taxon>
        <taxon>Natrinema</taxon>
    </lineage>
</organism>
<feature type="transmembrane region" description="Helical" evidence="1">
    <location>
        <begin position="7"/>
        <end position="26"/>
    </location>
</feature>
<proteinExistence type="predicted"/>
<dbReference type="RefSeq" id="WP_006187021.1">
    <property type="nucleotide sequence ID" value="NZ_AOII01000099.1"/>
</dbReference>
<dbReference type="EMBL" id="AOII01000099">
    <property type="protein sequence ID" value="ELY73202.1"/>
    <property type="molecule type" value="Genomic_DNA"/>
</dbReference>
<feature type="transmembrane region" description="Helical" evidence="1">
    <location>
        <begin position="61"/>
        <end position="80"/>
    </location>
</feature>